<evidence type="ECO:0000259" key="2">
    <source>
        <dbReference type="Pfam" id="PF22301"/>
    </source>
</evidence>
<dbReference type="InterPro" id="IPR054583">
    <property type="entry name" value="Beta-prop_AUDH"/>
</dbReference>
<name>A0A238Z5C3_9ACTN</name>
<dbReference type="Pfam" id="PF22301">
    <property type="entry name" value="AUDH_beta_propeller"/>
    <property type="match status" value="1"/>
</dbReference>
<evidence type="ECO:0000256" key="1">
    <source>
        <dbReference type="ARBA" id="ARBA00022729"/>
    </source>
</evidence>
<dbReference type="PANTHER" id="PTHR44103:SF1">
    <property type="entry name" value="PROPROTEIN CONVERTASE P"/>
    <property type="match status" value="1"/>
</dbReference>
<gene>
    <name evidence="3" type="ORF">SAMN06264365_105426</name>
</gene>
<dbReference type="Pfam" id="PF13517">
    <property type="entry name" value="FG-GAP_3"/>
    <property type="match status" value="1"/>
</dbReference>
<accession>A0A238Z5C3</accession>
<keyword evidence="4" id="KW-1185">Reference proteome</keyword>
<evidence type="ECO:0000313" key="3">
    <source>
        <dbReference type="EMBL" id="SNR78168.1"/>
    </source>
</evidence>
<reference evidence="3 4" key="1">
    <citation type="submission" date="2017-06" db="EMBL/GenBank/DDBJ databases">
        <authorList>
            <person name="Kim H.J."/>
            <person name="Triplett B.A."/>
        </authorList>
    </citation>
    <scope>NUCLEOTIDE SEQUENCE [LARGE SCALE GENOMIC DNA]</scope>
    <source>
        <strain evidence="3 4">DSM 43151</strain>
    </source>
</reference>
<feature type="domain" description="Aldos-2-ulose dehydratase beta-propeller" evidence="2">
    <location>
        <begin position="100"/>
        <end position="288"/>
    </location>
</feature>
<dbReference type="InterPro" id="IPR028994">
    <property type="entry name" value="Integrin_alpha_N"/>
</dbReference>
<dbReference type="InterPro" id="IPR013517">
    <property type="entry name" value="FG-GAP"/>
</dbReference>
<proteinExistence type="predicted"/>
<dbReference type="AlphaFoldDB" id="A0A238Z5C3"/>
<dbReference type="SUPFAM" id="SSF69318">
    <property type="entry name" value="Integrin alpha N-terminal domain"/>
    <property type="match status" value="1"/>
</dbReference>
<protein>
    <submittedName>
        <fullName evidence="3">Repeat domain-containing protein</fullName>
    </submittedName>
</protein>
<dbReference type="RefSeq" id="WP_089294086.1">
    <property type="nucleotide sequence ID" value="NZ_BOMU01000035.1"/>
</dbReference>
<sequence>MSKASEPRFVTTVIDADPRDGYWVQAVDVDGDGRLDLVASGLTNGEVVWYQNPGWQKRTIATLPKPVALEAADLTGDGRPDLVVCHDYGNCMFNCGPNDGKISWLRNPTADGLDGQWSRHFIADLLAAHRIRIGRFTTDEHLQLAALPVVGPQGGPAGVSAPVRVMVYDRPDDLHGDTSWTGKEVDSASLRTIHGVIVGRFPVESADGRDSMLLASAEGISWLACDDAGIWRQHRIGAGVPPRRSREFPDHEFGGSGNLAVGTIAGRPYAVIIAAEPFHGDTLAAYLRPPGELTLTTEWQRRELEVFPSPDGKHDAVAHHVVAADFDGDGDDEFLVALRGPAPAQGVLYLKLDASGEVLVRDLVTDGSAARIAVADFTGDGRLDFVTTSYDTVGYYEVEEPRIELHRNVFGAPSATPAPPGGDG</sequence>
<dbReference type="OrthoDB" id="247570at2"/>
<dbReference type="Proteomes" id="UP000198415">
    <property type="component" value="Unassembled WGS sequence"/>
</dbReference>
<dbReference type="EMBL" id="FZNR01000005">
    <property type="protein sequence ID" value="SNR78168.1"/>
    <property type="molecule type" value="Genomic_DNA"/>
</dbReference>
<organism evidence="3 4">
    <name type="scientific">Actinoplanes regularis</name>
    <dbReference type="NCBI Taxonomy" id="52697"/>
    <lineage>
        <taxon>Bacteria</taxon>
        <taxon>Bacillati</taxon>
        <taxon>Actinomycetota</taxon>
        <taxon>Actinomycetes</taxon>
        <taxon>Micromonosporales</taxon>
        <taxon>Micromonosporaceae</taxon>
        <taxon>Actinoplanes</taxon>
    </lineage>
</organism>
<dbReference type="PANTHER" id="PTHR44103">
    <property type="entry name" value="PROPROTEIN CONVERTASE P"/>
    <property type="match status" value="1"/>
</dbReference>
<evidence type="ECO:0000313" key="4">
    <source>
        <dbReference type="Proteomes" id="UP000198415"/>
    </source>
</evidence>
<dbReference type="Gene3D" id="2.130.10.130">
    <property type="entry name" value="Integrin alpha, N-terminal"/>
    <property type="match status" value="2"/>
</dbReference>
<keyword evidence="1" id="KW-0732">Signal</keyword>